<evidence type="ECO:0000256" key="7">
    <source>
        <dbReference type="ARBA" id="ARBA00022691"/>
    </source>
</evidence>
<organism evidence="12 13">
    <name type="scientific">candidate division WS6 bacterium RIFOXYB1_FULL_33_14</name>
    <dbReference type="NCBI Taxonomy" id="1817896"/>
    <lineage>
        <taxon>Bacteria</taxon>
        <taxon>Candidatus Dojkabacteria</taxon>
    </lineage>
</organism>
<keyword evidence="4 10" id="KW-0698">rRNA processing</keyword>
<keyword evidence="6 10" id="KW-0808">Transferase</keyword>
<dbReference type="SUPFAM" id="SSF75217">
    <property type="entry name" value="alpha/beta knot"/>
    <property type="match status" value="1"/>
</dbReference>
<dbReference type="PIRSF" id="PIRSF015601">
    <property type="entry name" value="MTase_slr0722"/>
    <property type="match status" value="1"/>
</dbReference>
<dbReference type="InterPro" id="IPR029028">
    <property type="entry name" value="Alpha/beta_knot_MTases"/>
</dbReference>
<dbReference type="EC" id="2.1.1.193" evidence="10"/>
<evidence type="ECO:0000256" key="3">
    <source>
        <dbReference type="ARBA" id="ARBA00022490"/>
    </source>
</evidence>
<evidence type="ECO:0000256" key="6">
    <source>
        <dbReference type="ARBA" id="ARBA00022679"/>
    </source>
</evidence>
<evidence type="ECO:0000256" key="4">
    <source>
        <dbReference type="ARBA" id="ARBA00022552"/>
    </source>
</evidence>
<dbReference type="EMBL" id="MEUN01000112">
    <property type="protein sequence ID" value="OGC43683.1"/>
    <property type="molecule type" value="Genomic_DNA"/>
</dbReference>
<dbReference type="GO" id="GO:0070475">
    <property type="term" value="P:rRNA base methylation"/>
    <property type="evidence" value="ECO:0007669"/>
    <property type="project" value="TreeGrafter"/>
</dbReference>
<dbReference type="Proteomes" id="UP000177434">
    <property type="component" value="Unassembled WGS sequence"/>
</dbReference>
<evidence type="ECO:0000256" key="10">
    <source>
        <dbReference type="PIRNR" id="PIRNR015601"/>
    </source>
</evidence>
<comment type="similarity">
    <text evidence="2 10">Belongs to the RNA methyltransferase RsmE family.</text>
</comment>
<evidence type="ECO:0000256" key="9">
    <source>
        <dbReference type="ARBA" id="ARBA00047944"/>
    </source>
</evidence>
<dbReference type="PANTHER" id="PTHR30027:SF3">
    <property type="entry name" value="16S RRNA (URACIL(1498)-N(3))-METHYLTRANSFERASE"/>
    <property type="match status" value="1"/>
</dbReference>
<evidence type="ECO:0000313" key="12">
    <source>
        <dbReference type="EMBL" id="OGC43683.1"/>
    </source>
</evidence>
<dbReference type="AlphaFoldDB" id="A0A1F4UHJ0"/>
<comment type="caution">
    <text evidence="12">The sequence shown here is derived from an EMBL/GenBank/DDBJ whole genome shotgun (WGS) entry which is preliminary data.</text>
</comment>
<gene>
    <name evidence="12" type="ORF">A2400_01310</name>
</gene>
<protein>
    <recommendedName>
        <fullName evidence="10">Ribosomal RNA small subunit methyltransferase E</fullName>
        <ecNumber evidence="10">2.1.1.193</ecNumber>
    </recommendedName>
</protein>
<feature type="domain" description="Ribosomal RNA small subunit methyltransferase E methyltransferase" evidence="11">
    <location>
        <begin position="73"/>
        <end position="235"/>
    </location>
</feature>
<dbReference type="GO" id="GO:0070042">
    <property type="term" value="F:rRNA (uridine-N3-)-methyltransferase activity"/>
    <property type="evidence" value="ECO:0007669"/>
    <property type="project" value="TreeGrafter"/>
</dbReference>
<dbReference type="InterPro" id="IPR046886">
    <property type="entry name" value="RsmE_MTase_dom"/>
</dbReference>
<sequence length="242" mass="27904">MNRFFIKHKLDIFDITHLSDSDSEFAINQLKVKVEDIVEIETYEAIYLAVVTDITKNSVEVEIREKITVKEKEDNFDITILQSLIGKNKFNVFLEKSVEIGIDRIIPVETQYSLVNRNKALKEYGLWRKIVQDATEQSRNIKPTVIEKPMKLKDLNIGDIENRVCLCTENVQYIPLTEYLGEVNIKKPFVIAIGPEKGWSSKDIQFFKSLDFKFVKLDGNILRTETVGLVIGSIIKYLKGEI</sequence>
<comment type="function">
    <text evidence="8 10">Specifically methylates the N3 position of the uracil ring of uridine 1498 (m3U1498) in 16S rRNA. Acts on the fully assembled 30S ribosomal subunit.</text>
</comment>
<reference evidence="12 13" key="1">
    <citation type="journal article" date="2016" name="Nat. Commun.">
        <title>Thousands of microbial genomes shed light on interconnected biogeochemical processes in an aquifer system.</title>
        <authorList>
            <person name="Anantharaman K."/>
            <person name="Brown C.T."/>
            <person name="Hug L.A."/>
            <person name="Sharon I."/>
            <person name="Castelle C.J."/>
            <person name="Probst A.J."/>
            <person name="Thomas B.C."/>
            <person name="Singh A."/>
            <person name="Wilkins M.J."/>
            <person name="Karaoz U."/>
            <person name="Brodie E.L."/>
            <person name="Williams K.H."/>
            <person name="Hubbard S.S."/>
            <person name="Banfield J.F."/>
        </authorList>
    </citation>
    <scope>NUCLEOTIDE SEQUENCE [LARGE SCALE GENOMIC DNA]</scope>
</reference>
<evidence type="ECO:0000256" key="5">
    <source>
        <dbReference type="ARBA" id="ARBA00022603"/>
    </source>
</evidence>
<keyword evidence="7 10" id="KW-0949">S-adenosyl-L-methionine</keyword>
<dbReference type="NCBIfam" id="TIGR00046">
    <property type="entry name" value="RsmE family RNA methyltransferase"/>
    <property type="match status" value="1"/>
</dbReference>
<comment type="subcellular location">
    <subcellularLocation>
        <location evidence="1 10">Cytoplasm</location>
    </subcellularLocation>
</comment>
<dbReference type="Gene3D" id="3.40.1280.10">
    <property type="match status" value="1"/>
</dbReference>
<dbReference type="CDD" id="cd18084">
    <property type="entry name" value="RsmE-like"/>
    <property type="match status" value="1"/>
</dbReference>
<evidence type="ECO:0000256" key="2">
    <source>
        <dbReference type="ARBA" id="ARBA00005528"/>
    </source>
</evidence>
<accession>A0A1F4UHJ0</accession>
<evidence type="ECO:0000259" key="11">
    <source>
        <dbReference type="Pfam" id="PF04452"/>
    </source>
</evidence>
<dbReference type="InterPro" id="IPR029026">
    <property type="entry name" value="tRNA_m1G_MTases_N"/>
</dbReference>
<dbReference type="PANTHER" id="PTHR30027">
    <property type="entry name" value="RIBOSOMAL RNA SMALL SUBUNIT METHYLTRANSFERASE E"/>
    <property type="match status" value="1"/>
</dbReference>
<keyword evidence="3 10" id="KW-0963">Cytoplasm</keyword>
<dbReference type="Pfam" id="PF04452">
    <property type="entry name" value="Methyltrans_RNA"/>
    <property type="match status" value="1"/>
</dbReference>
<dbReference type="InterPro" id="IPR006700">
    <property type="entry name" value="RsmE"/>
</dbReference>
<evidence type="ECO:0000256" key="8">
    <source>
        <dbReference type="ARBA" id="ARBA00025699"/>
    </source>
</evidence>
<evidence type="ECO:0000313" key="13">
    <source>
        <dbReference type="Proteomes" id="UP000177434"/>
    </source>
</evidence>
<dbReference type="GO" id="GO:0005737">
    <property type="term" value="C:cytoplasm"/>
    <property type="evidence" value="ECO:0007669"/>
    <property type="project" value="UniProtKB-SubCell"/>
</dbReference>
<comment type="catalytic activity">
    <reaction evidence="9 10">
        <text>uridine(1498) in 16S rRNA + S-adenosyl-L-methionine = N(3)-methyluridine(1498) in 16S rRNA + S-adenosyl-L-homocysteine + H(+)</text>
        <dbReference type="Rhea" id="RHEA:42920"/>
        <dbReference type="Rhea" id="RHEA-COMP:10283"/>
        <dbReference type="Rhea" id="RHEA-COMP:10284"/>
        <dbReference type="ChEBI" id="CHEBI:15378"/>
        <dbReference type="ChEBI" id="CHEBI:57856"/>
        <dbReference type="ChEBI" id="CHEBI:59789"/>
        <dbReference type="ChEBI" id="CHEBI:65315"/>
        <dbReference type="ChEBI" id="CHEBI:74502"/>
        <dbReference type="EC" id="2.1.1.193"/>
    </reaction>
</comment>
<proteinExistence type="inferred from homology"/>
<evidence type="ECO:0000256" key="1">
    <source>
        <dbReference type="ARBA" id="ARBA00004496"/>
    </source>
</evidence>
<keyword evidence="5 10" id="KW-0489">Methyltransferase</keyword>
<name>A0A1F4UHJ0_9BACT</name>